<sequence>MAAAPNNTTQAELRTQWTNPGDILSVLLLIGGDIVQKAIAQLVGYELNLYERQKPGTIPESIFGAPLTPVAFSFGWVAFSFTQLLAAFGDRRLMPFPEKSAIVVNCANAFQRDNNSWVLERLLRDHEIRNPADGVEISLRIDIFDIGPLQNPAADRVWWLGWLTIVTQIAIAVVPWVVSGDWGTMMVILSGTLLASITCSLPQWKDEKWACRTLEKDKVVCLTRGNGYKHIMVFIGKEGSPDLETQATAQGSPRRETPIIMAGLAVLWICLLLSVSSLKNNAWYMVGIGALGMLQNAYAAGTTRNLDTSGLQLEPSVRKATIIGKSRFFEDDDNADVNIHQVDDDVKPLKDWLAAPTLDQMPRWLESMDINDGAPDWLEPITEPETVLRVHGALKELEKWVPGAGLAMVQVFFPASFVYDDSHPPFLRDLRSEKGSLLSRSLYAVVLLVLVLSVQFLLVPRFIASLRKPSQPLDSGRPDFCRYNPSNPFLQDLICPHTTEDHTTTLFDTSATRNMGLAQEAARVAAEFEYSDAQVNKAVKEFIRQMDEGLEKSGTSISQIPTYVTAVPNGTEKGLYMAVDLGGTNFRVCSINLNGDSTFSLTQSKVAIPRELMAAKTSKELFSFLAQQIADFLKTHHNEHYHATIRRRATIHSESGFREQEIFNLGFTFSFPVEQVGINKGNLIRWTKGFDIADAVGKDVCKLLQDEIDALHLPVRVAALVNDTVGTLMARSYTSPGKTGTLLGAIFGTGTNGAYVEKLDKVKKLDKNNANVDKTTGEMILNTEWGSFDNQLSVLPSTPYDNSLDKETPNPGIQMFEKRISGMFLGEILRLAIVDMVKERKTGLFSDDNSSSNDVHSTTCISESSPLWQPWGLDTSFLSIAHGDNSAGFKVTRQTLDKDYGVHAASSEDAEAVKLIAAAIGKRAARLSAVAIAAIVLATDKLSAPKDIATADDTTVNEDEMIDIGVDGSLVEFYPGFEGYIREAFQQIEGIGKHGEKRIRIGIAKDGSGVGAALIALVADKLAKQDQLKEYD</sequence>
<keyword evidence="5" id="KW-0547">Nucleotide-binding</keyword>
<dbReference type="Pfam" id="PF03727">
    <property type="entry name" value="Hexokinase_2"/>
    <property type="match status" value="1"/>
</dbReference>
<evidence type="ECO:0000256" key="7">
    <source>
        <dbReference type="ARBA" id="ARBA00022840"/>
    </source>
</evidence>
<evidence type="ECO:0000256" key="3">
    <source>
        <dbReference type="ARBA" id="ARBA00012323"/>
    </source>
</evidence>
<name>A0A9P8K370_AURME</name>
<comment type="similarity">
    <text evidence="2">Belongs to the hexokinase family.</text>
</comment>
<dbReference type="Gene3D" id="3.40.367.20">
    <property type="match status" value="1"/>
</dbReference>
<dbReference type="InterPro" id="IPR019807">
    <property type="entry name" value="Hexokinase_BS"/>
</dbReference>
<evidence type="ECO:0000256" key="8">
    <source>
        <dbReference type="ARBA" id="ARBA00023152"/>
    </source>
</evidence>
<evidence type="ECO:0000256" key="4">
    <source>
        <dbReference type="ARBA" id="ARBA00022679"/>
    </source>
</evidence>
<dbReference type="PANTHER" id="PTHR19443:SF30">
    <property type="entry name" value="GLUCOKINASE-1-RELATED"/>
    <property type="match status" value="1"/>
</dbReference>
<dbReference type="PROSITE" id="PS00378">
    <property type="entry name" value="HEXOKINASE_1"/>
    <property type="match status" value="1"/>
</dbReference>
<keyword evidence="8" id="KW-0324">Glycolysis</keyword>
<comment type="caution">
    <text evidence="12">The sequence shown here is derived from an EMBL/GenBank/DDBJ whole genome shotgun (WGS) entry which is preliminary data.</text>
</comment>
<evidence type="ECO:0000256" key="5">
    <source>
        <dbReference type="ARBA" id="ARBA00022741"/>
    </source>
</evidence>
<evidence type="ECO:0000259" key="11">
    <source>
        <dbReference type="Pfam" id="PF03727"/>
    </source>
</evidence>
<dbReference type="GO" id="GO:0005524">
    <property type="term" value="F:ATP binding"/>
    <property type="evidence" value="ECO:0007669"/>
    <property type="project" value="UniProtKB-KW"/>
</dbReference>
<dbReference type="GO" id="GO:0004340">
    <property type="term" value="F:glucokinase activity"/>
    <property type="evidence" value="ECO:0007669"/>
    <property type="project" value="UniProtKB-EC"/>
</dbReference>
<proteinExistence type="inferred from homology"/>
<dbReference type="InterPro" id="IPR022673">
    <property type="entry name" value="Hexokinase_C"/>
</dbReference>
<feature type="transmembrane region" description="Helical" evidence="9">
    <location>
        <begin position="184"/>
        <end position="204"/>
    </location>
</feature>
<dbReference type="Gene3D" id="3.30.420.40">
    <property type="match status" value="1"/>
</dbReference>
<dbReference type="AlphaFoldDB" id="A0A9P8K370"/>
<dbReference type="PROSITE" id="PS51748">
    <property type="entry name" value="HEXOKINASE_2"/>
    <property type="match status" value="1"/>
</dbReference>
<feature type="transmembrane region" description="Helical" evidence="9">
    <location>
        <begin position="70"/>
        <end position="89"/>
    </location>
</feature>
<evidence type="ECO:0000256" key="6">
    <source>
        <dbReference type="ARBA" id="ARBA00022777"/>
    </source>
</evidence>
<accession>A0A9P8K370</accession>
<organism evidence="12 13">
    <name type="scientific">Aureobasidium melanogenum</name>
    <name type="common">Aureobasidium pullulans var. melanogenum</name>
    <dbReference type="NCBI Taxonomy" id="46634"/>
    <lineage>
        <taxon>Eukaryota</taxon>
        <taxon>Fungi</taxon>
        <taxon>Dikarya</taxon>
        <taxon>Ascomycota</taxon>
        <taxon>Pezizomycotina</taxon>
        <taxon>Dothideomycetes</taxon>
        <taxon>Dothideomycetidae</taxon>
        <taxon>Dothideales</taxon>
        <taxon>Saccotheciaceae</taxon>
        <taxon>Aureobasidium</taxon>
    </lineage>
</organism>
<dbReference type="GO" id="GO:0001678">
    <property type="term" value="P:intracellular glucose homeostasis"/>
    <property type="evidence" value="ECO:0007669"/>
    <property type="project" value="InterPro"/>
</dbReference>
<dbReference type="GO" id="GO:0005829">
    <property type="term" value="C:cytosol"/>
    <property type="evidence" value="ECO:0007669"/>
    <property type="project" value="TreeGrafter"/>
</dbReference>
<evidence type="ECO:0000259" key="10">
    <source>
        <dbReference type="Pfam" id="PF00349"/>
    </source>
</evidence>
<dbReference type="Pfam" id="PF00349">
    <property type="entry name" value="Hexokinase_1"/>
    <property type="match status" value="1"/>
</dbReference>
<reference evidence="12" key="1">
    <citation type="journal article" date="2021" name="J Fungi (Basel)">
        <title>Virulence traits and population genomics of the black yeast Aureobasidium melanogenum.</title>
        <authorList>
            <person name="Cernosa A."/>
            <person name="Sun X."/>
            <person name="Gostincar C."/>
            <person name="Fang C."/>
            <person name="Gunde-Cimerman N."/>
            <person name="Song Z."/>
        </authorList>
    </citation>
    <scope>NUCLEOTIDE SEQUENCE</scope>
    <source>
        <strain evidence="12">EXF-8016</strain>
    </source>
</reference>
<dbReference type="PANTHER" id="PTHR19443">
    <property type="entry name" value="HEXOKINASE"/>
    <property type="match status" value="1"/>
</dbReference>
<dbReference type="GO" id="GO:0006006">
    <property type="term" value="P:glucose metabolic process"/>
    <property type="evidence" value="ECO:0007669"/>
    <property type="project" value="TreeGrafter"/>
</dbReference>
<dbReference type="GO" id="GO:0005536">
    <property type="term" value="F:D-glucose binding"/>
    <property type="evidence" value="ECO:0007669"/>
    <property type="project" value="InterPro"/>
</dbReference>
<feature type="domain" description="Hexokinase N-terminal" evidence="10">
    <location>
        <begin position="522"/>
        <end position="733"/>
    </location>
</feature>
<dbReference type="InterPro" id="IPR022672">
    <property type="entry name" value="Hexokinase_N"/>
</dbReference>
<keyword evidence="9" id="KW-0472">Membrane</keyword>
<evidence type="ECO:0000313" key="12">
    <source>
        <dbReference type="EMBL" id="KAH0215934.1"/>
    </source>
</evidence>
<gene>
    <name evidence="12" type="ORF">KCV03_g7842</name>
</gene>
<dbReference type="PRINTS" id="PR00475">
    <property type="entry name" value="HEXOKINASE"/>
</dbReference>
<feature type="transmembrane region" description="Helical" evidence="9">
    <location>
        <begin position="259"/>
        <end position="276"/>
    </location>
</feature>
<dbReference type="EC" id="2.7.1.2" evidence="3"/>
<feature type="domain" description="Hexokinase C-terminal" evidence="11">
    <location>
        <begin position="743"/>
        <end position="1018"/>
    </location>
</feature>
<keyword evidence="7" id="KW-0067">ATP-binding</keyword>
<dbReference type="GO" id="GO:0008865">
    <property type="term" value="F:fructokinase activity"/>
    <property type="evidence" value="ECO:0007669"/>
    <property type="project" value="TreeGrafter"/>
</dbReference>
<feature type="transmembrane region" description="Helical" evidence="9">
    <location>
        <begin position="157"/>
        <end position="178"/>
    </location>
</feature>
<evidence type="ECO:0000256" key="9">
    <source>
        <dbReference type="SAM" id="Phobius"/>
    </source>
</evidence>
<dbReference type="FunFam" id="3.30.420.40:FF:000034">
    <property type="entry name" value="Phosphotransferase"/>
    <property type="match status" value="1"/>
</dbReference>
<feature type="non-terminal residue" evidence="12">
    <location>
        <position position="1032"/>
    </location>
</feature>
<reference evidence="12" key="2">
    <citation type="submission" date="2021-08" db="EMBL/GenBank/DDBJ databases">
        <authorList>
            <person name="Gostincar C."/>
            <person name="Sun X."/>
            <person name="Song Z."/>
            <person name="Gunde-Cimerman N."/>
        </authorList>
    </citation>
    <scope>NUCLEOTIDE SEQUENCE</scope>
    <source>
        <strain evidence="12">EXF-8016</strain>
    </source>
</reference>
<dbReference type="OrthoDB" id="419537at2759"/>
<dbReference type="InterPro" id="IPR001312">
    <property type="entry name" value="Hexokinase"/>
</dbReference>
<keyword evidence="9" id="KW-0812">Transmembrane</keyword>
<evidence type="ECO:0000256" key="2">
    <source>
        <dbReference type="ARBA" id="ARBA00009225"/>
    </source>
</evidence>
<dbReference type="GO" id="GO:0006096">
    <property type="term" value="P:glycolytic process"/>
    <property type="evidence" value="ECO:0007669"/>
    <property type="project" value="UniProtKB-KW"/>
</dbReference>
<keyword evidence="4" id="KW-0808">Transferase</keyword>
<dbReference type="SUPFAM" id="SSF53067">
    <property type="entry name" value="Actin-like ATPase domain"/>
    <property type="match status" value="2"/>
</dbReference>
<evidence type="ECO:0000256" key="1">
    <source>
        <dbReference type="ARBA" id="ARBA00004888"/>
    </source>
</evidence>
<protein>
    <recommendedName>
        <fullName evidence="3">glucokinase</fullName>
        <ecNumber evidence="3">2.7.1.2</ecNumber>
    </recommendedName>
</protein>
<dbReference type="Proteomes" id="UP000767238">
    <property type="component" value="Unassembled WGS sequence"/>
</dbReference>
<keyword evidence="6" id="KW-0418">Kinase</keyword>
<feature type="transmembrane region" description="Helical" evidence="9">
    <location>
        <begin position="441"/>
        <end position="463"/>
    </location>
</feature>
<dbReference type="InterPro" id="IPR043129">
    <property type="entry name" value="ATPase_NBD"/>
</dbReference>
<comment type="pathway">
    <text evidence="1">Carbohydrate degradation; glycolysis; D-glyceraldehyde 3-phosphate and glycerone phosphate from D-glucose: step 1/4.</text>
</comment>
<dbReference type="EMBL" id="JAHFYH010000068">
    <property type="protein sequence ID" value="KAH0215934.1"/>
    <property type="molecule type" value="Genomic_DNA"/>
</dbReference>
<dbReference type="GO" id="GO:0005739">
    <property type="term" value="C:mitochondrion"/>
    <property type="evidence" value="ECO:0007669"/>
    <property type="project" value="TreeGrafter"/>
</dbReference>
<evidence type="ECO:0000313" key="13">
    <source>
        <dbReference type="Proteomes" id="UP000767238"/>
    </source>
</evidence>
<keyword evidence="9" id="KW-1133">Transmembrane helix</keyword>